<feature type="transmembrane region" description="Helical" evidence="1">
    <location>
        <begin position="156"/>
        <end position="174"/>
    </location>
</feature>
<feature type="transmembrane region" description="Helical" evidence="1">
    <location>
        <begin position="105"/>
        <end position="126"/>
    </location>
</feature>
<feature type="transmembrane region" description="Helical" evidence="1">
    <location>
        <begin position="329"/>
        <end position="349"/>
    </location>
</feature>
<evidence type="ECO:0000313" key="4">
    <source>
        <dbReference type="Proteomes" id="UP000538666"/>
    </source>
</evidence>
<dbReference type="Pfam" id="PF02517">
    <property type="entry name" value="Rce1-like"/>
    <property type="match status" value="1"/>
</dbReference>
<dbReference type="Proteomes" id="UP000538666">
    <property type="component" value="Unassembled WGS sequence"/>
</dbReference>
<comment type="caution">
    <text evidence="3">The sequence shown here is derived from an EMBL/GenBank/DDBJ whole genome shotgun (WGS) entry which is preliminary data.</text>
</comment>
<organism evidence="3 4">
    <name type="scientific">Silvibacterium bohemicum</name>
    <dbReference type="NCBI Taxonomy" id="1577686"/>
    <lineage>
        <taxon>Bacteria</taxon>
        <taxon>Pseudomonadati</taxon>
        <taxon>Acidobacteriota</taxon>
        <taxon>Terriglobia</taxon>
        <taxon>Terriglobales</taxon>
        <taxon>Acidobacteriaceae</taxon>
        <taxon>Silvibacterium</taxon>
    </lineage>
</organism>
<reference evidence="3 4" key="1">
    <citation type="submission" date="2020-08" db="EMBL/GenBank/DDBJ databases">
        <title>Genomic Encyclopedia of Type Strains, Phase IV (KMG-IV): sequencing the most valuable type-strain genomes for metagenomic binning, comparative biology and taxonomic classification.</title>
        <authorList>
            <person name="Goeker M."/>
        </authorList>
    </citation>
    <scope>NUCLEOTIDE SEQUENCE [LARGE SCALE GENOMIC DNA]</scope>
    <source>
        <strain evidence="3 4">DSM 103733</strain>
    </source>
</reference>
<evidence type="ECO:0000313" key="3">
    <source>
        <dbReference type="EMBL" id="MBB6144982.1"/>
    </source>
</evidence>
<gene>
    <name evidence="3" type="ORF">HNQ77_002938</name>
</gene>
<keyword evidence="1" id="KW-0812">Transmembrane</keyword>
<evidence type="ECO:0000259" key="2">
    <source>
        <dbReference type="Pfam" id="PF02517"/>
    </source>
</evidence>
<proteinExistence type="predicted"/>
<name>A0A841JUB5_9BACT</name>
<dbReference type="EMBL" id="JACHEK010000005">
    <property type="protein sequence ID" value="MBB6144982.1"/>
    <property type="molecule type" value="Genomic_DNA"/>
</dbReference>
<dbReference type="RefSeq" id="WP_050059482.1">
    <property type="nucleotide sequence ID" value="NZ_JACHEK010000005.1"/>
</dbReference>
<dbReference type="InterPro" id="IPR003675">
    <property type="entry name" value="Rce1/LyrA-like_dom"/>
</dbReference>
<evidence type="ECO:0000256" key="1">
    <source>
        <dbReference type="SAM" id="Phobius"/>
    </source>
</evidence>
<dbReference type="GO" id="GO:0080120">
    <property type="term" value="P:CAAX-box protein maturation"/>
    <property type="evidence" value="ECO:0007669"/>
    <property type="project" value="UniProtKB-ARBA"/>
</dbReference>
<feature type="transmembrane region" description="Helical" evidence="1">
    <location>
        <begin position="194"/>
        <end position="214"/>
    </location>
</feature>
<accession>A0A841JUB5</accession>
<dbReference type="AlphaFoldDB" id="A0A841JUB5"/>
<dbReference type="GO" id="GO:0004175">
    <property type="term" value="F:endopeptidase activity"/>
    <property type="evidence" value="ECO:0007669"/>
    <property type="project" value="UniProtKB-ARBA"/>
</dbReference>
<sequence length="362" mass="39779">MTPETDPNAAHERWQREIEEAALAAARSNSSAQIRDFDVRAAYEELEPRGEDVPYWNPIHNPAHGSTHGADPVQVVPDFGAPDFSEPPHAWPRWPRLIPHLGHTLLFFVIALLILAVGQGLGILLLEQTHLFGHRSFQMLFRLSADDARLSLPVQLFSYILVAVVVIPVFGLIWREPFSEGVHWNAGKARQKFLLLALIGLASGFGIGALGNFLPMPQDPPIMQDMMKSPLGAWMMLVFGVTAAPLLEELAFRGFLLPGLVNSFRWLGRKDVISDAVVKWIGIPVSILFTSACFALMHSPQVSHAWGPLVLIGSVSIVLCIVRLTMNSVAAGVIVHAAYNFTLFAGVLAQTGGFRHLERLTT</sequence>
<keyword evidence="1" id="KW-1133">Transmembrane helix</keyword>
<feature type="transmembrane region" description="Helical" evidence="1">
    <location>
        <begin position="234"/>
        <end position="256"/>
    </location>
</feature>
<keyword evidence="1" id="KW-0472">Membrane</keyword>
<feature type="domain" description="CAAX prenyl protease 2/Lysostaphin resistance protein A-like" evidence="2">
    <location>
        <begin position="232"/>
        <end position="341"/>
    </location>
</feature>
<keyword evidence="4" id="KW-1185">Reference proteome</keyword>
<feature type="transmembrane region" description="Helical" evidence="1">
    <location>
        <begin position="303"/>
        <end position="322"/>
    </location>
</feature>
<feature type="transmembrane region" description="Helical" evidence="1">
    <location>
        <begin position="277"/>
        <end position="297"/>
    </location>
</feature>
<dbReference type="OrthoDB" id="113141at2"/>
<protein>
    <recommendedName>
        <fullName evidence="2">CAAX prenyl protease 2/Lysostaphin resistance protein A-like domain-containing protein</fullName>
    </recommendedName>
</protein>